<dbReference type="Proteomes" id="UP000830167">
    <property type="component" value="Chromosome"/>
</dbReference>
<gene>
    <name evidence="1" type="ORF">LSG31_09785</name>
</gene>
<accession>A0ABY4CWY9</accession>
<proteinExistence type="predicted"/>
<name>A0ABY4CWY9_9BACL</name>
<reference evidence="1" key="1">
    <citation type="submission" date="2021-12" db="EMBL/GenBank/DDBJ databases">
        <title>Alicyclobacillaceae gen. nov., sp. nov., isolated from chalcocite enrichment system.</title>
        <authorList>
            <person name="Jiang Z."/>
        </authorList>
    </citation>
    <scope>NUCLEOTIDE SEQUENCE</scope>
    <source>
        <strain evidence="1">MYW30-H2</strain>
    </source>
</reference>
<organism evidence="1 2">
    <name type="scientific">Fodinisporobacter ferrooxydans</name>
    <dbReference type="NCBI Taxonomy" id="2901836"/>
    <lineage>
        <taxon>Bacteria</taxon>
        <taxon>Bacillati</taxon>
        <taxon>Bacillota</taxon>
        <taxon>Bacilli</taxon>
        <taxon>Bacillales</taxon>
        <taxon>Alicyclobacillaceae</taxon>
        <taxon>Fodinisporobacter</taxon>
    </lineage>
</organism>
<evidence type="ECO:0000313" key="2">
    <source>
        <dbReference type="Proteomes" id="UP000830167"/>
    </source>
</evidence>
<evidence type="ECO:0000313" key="1">
    <source>
        <dbReference type="EMBL" id="UOF92415.1"/>
    </source>
</evidence>
<protein>
    <submittedName>
        <fullName evidence="1">Uncharacterized protein</fullName>
    </submittedName>
</protein>
<dbReference type="EMBL" id="CP089291">
    <property type="protein sequence ID" value="UOF92415.1"/>
    <property type="molecule type" value="Genomic_DNA"/>
</dbReference>
<sequence>MARGRNMVPFGTEVAESLQKGTLVMMDAFDGFTVYELEQLIDTAEKRDFSSIVLYPHNQKTLKGMGVHIDLPYSKRLDAIRDVIDAIRSPVPIQIEPLEGKREKYTPIDYALKFMMEKYDPPLFLYISDVYANQLASFPIFDEWIRKIRLLIVCRKQVPPHPKLLQYENRWEYIQDK</sequence>
<keyword evidence="2" id="KW-1185">Reference proteome</keyword>
<dbReference type="RefSeq" id="WP_347439086.1">
    <property type="nucleotide sequence ID" value="NZ_CP089291.1"/>
</dbReference>